<comment type="caution">
    <text evidence="1">The sequence shown here is derived from an EMBL/GenBank/DDBJ whole genome shotgun (WGS) entry which is preliminary data.</text>
</comment>
<reference evidence="1" key="1">
    <citation type="submission" date="2018-10" db="EMBL/GenBank/DDBJ databases">
        <title>Population genomic analysis revealed the cold adaptation of white poplar.</title>
        <authorList>
            <person name="Liu Y.-J."/>
        </authorList>
    </citation>
    <scope>NUCLEOTIDE SEQUENCE [LARGE SCALE GENOMIC DNA]</scope>
    <source>
        <strain evidence="1">PAL-ZL1</strain>
    </source>
</reference>
<accession>A0A4U5QXV9</accession>
<name>A0A4U5QXV9_POPAL</name>
<evidence type="ECO:0000313" key="1">
    <source>
        <dbReference type="EMBL" id="TKS15998.1"/>
    </source>
</evidence>
<gene>
    <name evidence="1" type="ORF">D5086_0000028360</name>
</gene>
<sequence>MADRAARLSWLRGERRLAKGRVRLLWRPSLLRRSEKKMLPREGLVRFAAVWERLRVRDERQRWKGLVRGEEENLQRDWGLWVLLPYCRDPKNGSNLPPLCKAGNEKK</sequence>
<dbReference type="AlphaFoldDB" id="A0A4U5QXV9"/>
<proteinExistence type="predicted"/>
<dbReference type="EMBL" id="RCHU01000072">
    <property type="protein sequence ID" value="TKS15998.1"/>
    <property type="molecule type" value="Genomic_DNA"/>
</dbReference>
<protein>
    <submittedName>
        <fullName evidence="1">Uncharacterized protein</fullName>
    </submittedName>
</protein>
<organism evidence="1">
    <name type="scientific">Populus alba</name>
    <name type="common">White poplar</name>
    <dbReference type="NCBI Taxonomy" id="43335"/>
    <lineage>
        <taxon>Eukaryota</taxon>
        <taxon>Viridiplantae</taxon>
        <taxon>Streptophyta</taxon>
        <taxon>Embryophyta</taxon>
        <taxon>Tracheophyta</taxon>
        <taxon>Spermatophyta</taxon>
        <taxon>Magnoliopsida</taxon>
        <taxon>eudicotyledons</taxon>
        <taxon>Gunneridae</taxon>
        <taxon>Pentapetalae</taxon>
        <taxon>rosids</taxon>
        <taxon>fabids</taxon>
        <taxon>Malpighiales</taxon>
        <taxon>Salicaceae</taxon>
        <taxon>Saliceae</taxon>
        <taxon>Populus</taxon>
    </lineage>
</organism>